<organism evidence="1 2">
    <name type="scientific">Araneus ventricosus</name>
    <name type="common">Orbweaver spider</name>
    <name type="synonym">Epeira ventricosa</name>
    <dbReference type="NCBI Taxonomy" id="182803"/>
    <lineage>
        <taxon>Eukaryota</taxon>
        <taxon>Metazoa</taxon>
        <taxon>Ecdysozoa</taxon>
        <taxon>Arthropoda</taxon>
        <taxon>Chelicerata</taxon>
        <taxon>Arachnida</taxon>
        <taxon>Araneae</taxon>
        <taxon>Araneomorphae</taxon>
        <taxon>Entelegynae</taxon>
        <taxon>Araneoidea</taxon>
        <taxon>Araneidae</taxon>
        <taxon>Araneus</taxon>
    </lineage>
</organism>
<reference evidence="1 2" key="1">
    <citation type="journal article" date="2019" name="Sci. Rep.">
        <title>Orb-weaving spider Araneus ventricosus genome elucidates the spidroin gene catalogue.</title>
        <authorList>
            <person name="Kono N."/>
            <person name="Nakamura H."/>
            <person name="Ohtoshi R."/>
            <person name="Moran D.A.P."/>
            <person name="Shinohara A."/>
            <person name="Yoshida Y."/>
            <person name="Fujiwara M."/>
            <person name="Mori M."/>
            <person name="Tomita M."/>
            <person name="Arakawa K."/>
        </authorList>
    </citation>
    <scope>NUCLEOTIDE SEQUENCE [LARGE SCALE GENOMIC DNA]</scope>
</reference>
<dbReference type="Proteomes" id="UP000499080">
    <property type="component" value="Unassembled WGS sequence"/>
</dbReference>
<comment type="caution">
    <text evidence="1">The sequence shown here is derived from an EMBL/GenBank/DDBJ whole genome shotgun (WGS) entry which is preliminary data.</text>
</comment>
<protein>
    <submittedName>
        <fullName evidence="1">Uncharacterized protein</fullName>
    </submittedName>
</protein>
<name>A0A4Y2IQP1_ARAVE</name>
<sequence length="78" mass="8922">LSWCLWNWSQLERKVWEEVREGGDSPCKLKVYVTSVEFSEGSHMPRGGPWSHVHKTSSPVILESEGSVALYMQQVCIE</sequence>
<proteinExistence type="predicted"/>
<dbReference type="AlphaFoldDB" id="A0A4Y2IQP1"/>
<evidence type="ECO:0000313" key="1">
    <source>
        <dbReference type="EMBL" id="GBM79212.1"/>
    </source>
</evidence>
<accession>A0A4Y2IQP1</accession>
<evidence type="ECO:0000313" key="2">
    <source>
        <dbReference type="Proteomes" id="UP000499080"/>
    </source>
</evidence>
<feature type="non-terminal residue" evidence="1">
    <location>
        <position position="1"/>
    </location>
</feature>
<gene>
    <name evidence="1" type="ORF">AVEN_52896_1</name>
</gene>
<dbReference type="EMBL" id="BGPR01107328">
    <property type="protein sequence ID" value="GBM79212.1"/>
    <property type="molecule type" value="Genomic_DNA"/>
</dbReference>
<keyword evidence="2" id="KW-1185">Reference proteome</keyword>